<dbReference type="PANTHER" id="PTHR11439:SF487">
    <property type="entry name" value="RNA-DIRECTED DNA POLYMERASE"/>
    <property type="match status" value="1"/>
</dbReference>
<accession>A0A5B6WTZ8</accession>
<reference evidence="2" key="1">
    <citation type="journal article" date="2019" name="Plant Biotechnol. J.">
        <title>Genome sequencing of the Australian wild diploid species Gossypium australe highlights disease resistance and delayed gland morphogenesis.</title>
        <authorList>
            <person name="Cai Y."/>
            <person name="Cai X."/>
            <person name="Wang Q."/>
            <person name="Wang P."/>
            <person name="Zhang Y."/>
            <person name="Cai C."/>
            <person name="Xu Y."/>
            <person name="Wang K."/>
            <person name="Zhou Z."/>
            <person name="Wang C."/>
            <person name="Geng S."/>
            <person name="Li B."/>
            <person name="Dong Q."/>
            <person name="Hou Y."/>
            <person name="Wang H."/>
            <person name="Ai P."/>
            <person name="Liu Z."/>
            <person name="Yi F."/>
            <person name="Sun M."/>
            <person name="An G."/>
            <person name="Cheng J."/>
            <person name="Zhang Y."/>
            <person name="Shi Q."/>
            <person name="Xie Y."/>
            <person name="Shi X."/>
            <person name="Chang Y."/>
            <person name="Huang F."/>
            <person name="Chen Y."/>
            <person name="Hong S."/>
            <person name="Mi L."/>
            <person name="Sun Q."/>
            <person name="Zhang L."/>
            <person name="Zhou B."/>
            <person name="Peng R."/>
            <person name="Zhang X."/>
            <person name="Liu F."/>
        </authorList>
    </citation>
    <scope>NUCLEOTIDE SEQUENCE [LARGE SCALE GENOMIC DNA]</scope>
    <source>
        <strain evidence="2">cv. PA1801</strain>
    </source>
</reference>
<keyword evidence="2" id="KW-1185">Reference proteome</keyword>
<dbReference type="PANTHER" id="PTHR11439">
    <property type="entry name" value="GAG-POL-RELATED RETROTRANSPOSON"/>
    <property type="match status" value="1"/>
</dbReference>
<proteinExistence type="predicted"/>
<name>A0A5B6WTZ8_9ROSI</name>
<comment type="caution">
    <text evidence="1">The sequence shown here is derived from an EMBL/GenBank/DDBJ whole genome shotgun (WGS) entry which is preliminary data.</text>
</comment>
<dbReference type="AlphaFoldDB" id="A0A5B6WTZ8"/>
<sequence length="63" mass="7366">MDRLIYLVVTHPDLAYLEHWDVTIRIVRYLKGVPGQGIFLYTDSELSLKGWCDLDWVACPITR</sequence>
<dbReference type="Proteomes" id="UP000325315">
    <property type="component" value="Unassembled WGS sequence"/>
</dbReference>
<dbReference type="OrthoDB" id="412581at2759"/>
<gene>
    <name evidence="1" type="ORF">EPI10_007375</name>
</gene>
<dbReference type="EMBL" id="SMMG02000002">
    <property type="protein sequence ID" value="KAA3485389.1"/>
    <property type="molecule type" value="Genomic_DNA"/>
</dbReference>
<protein>
    <submittedName>
        <fullName evidence="1">ABC transporter C family member 3-like</fullName>
    </submittedName>
</protein>
<evidence type="ECO:0000313" key="1">
    <source>
        <dbReference type="EMBL" id="KAA3485389.1"/>
    </source>
</evidence>
<evidence type="ECO:0000313" key="2">
    <source>
        <dbReference type="Proteomes" id="UP000325315"/>
    </source>
</evidence>
<organism evidence="1 2">
    <name type="scientific">Gossypium australe</name>
    <dbReference type="NCBI Taxonomy" id="47621"/>
    <lineage>
        <taxon>Eukaryota</taxon>
        <taxon>Viridiplantae</taxon>
        <taxon>Streptophyta</taxon>
        <taxon>Embryophyta</taxon>
        <taxon>Tracheophyta</taxon>
        <taxon>Spermatophyta</taxon>
        <taxon>Magnoliopsida</taxon>
        <taxon>eudicotyledons</taxon>
        <taxon>Gunneridae</taxon>
        <taxon>Pentapetalae</taxon>
        <taxon>rosids</taxon>
        <taxon>malvids</taxon>
        <taxon>Malvales</taxon>
        <taxon>Malvaceae</taxon>
        <taxon>Malvoideae</taxon>
        <taxon>Gossypium</taxon>
    </lineage>
</organism>